<name>A0A238KII3_9RHOB</name>
<keyword evidence="2" id="KW-1185">Reference proteome</keyword>
<dbReference type="AlphaFoldDB" id="A0A238KII3"/>
<dbReference type="Proteomes" id="UP000220836">
    <property type="component" value="Unassembled WGS sequence"/>
</dbReference>
<evidence type="ECO:0000313" key="2">
    <source>
        <dbReference type="Proteomes" id="UP000220836"/>
    </source>
</evidence>
<proteinExistence type="predicted"/>
<dbReference type="EMBL" id="FXYH01000007">
    <property type="protein sequence ID" value="SMX41872.1"/>
    <property type="molecule type" value="Genomic_DNA"/>
</dbReference>
<reference evidence="1 2" key="1">
    <citation type="submission" date="2017-05" db="EMBL/GenBank/DDBJ databases">
        <authorList>
            <person name="Song R."/>
            <person name="Chenine A.L."/>
            <person name="Ruprecht R.M."/>
        </authorList>
    </citation>
    <scope>NUCLEOTIDE SEQUENCE [LARGE SCALE GENOMIC DNA]</scope>
    <source>
        <strain evidence="1 2">CECT 8663</strain>
    </source>
</reference>
<sequence length="56" mass="6300">MVDLIAVSDANQMVLSCILDKSRMALFPSRGSTLRIYEPDWSMWRWANVISGALLA</sequence>
<accession>A0A238KII3</accession>
<organism evidence="1 2">
    <name type="scientific">Pelagimonas varians</name>
    <dbReference type="NCBI Taxonomy" id="696760"/>
    <lineage>
        <taxon>Bacteria</taxon>
        <taxon>Pseudomonadati</taxon>
        <taxon>Pseudomonadota</taxon>
        <taxon>Alphaproteobacteria</taxon>
        <taxon>Rhodobacterales</taxon>
        <taxon>Roseobacteraceae</taxon>
        <taxon>Pelagimonas</taxon>
    </lineage>
</organism>
<gene>
    <name evidence="1" type="ORF">PEV8663_02367</name>
</gene>
<protein>
    <submittedName>
        <fullName evidence="1">Uncharacterized protein</fullName>
    </submittedName>
</protein>
<evidence type="ECO:0000313" key="1">
    <source>
        <dbReference type="EMBL" id="SMX41872.1"/>
    </source>
</evidence>